<evidence type="ECO:0000313" key="3">
    <source>
        <dbReference type="EMBL" id="QAT62714.1"/>
    </source>
</evidence>
<dbReference type="PANTHER" id="PTHR33392">
    <property type="entry name" value="POLYISOPRENYL-TEICHOIC ACID--PEPTIDOGLYCAN TEICHOIC ACID TRANSFERASE TAGU"/>
    <property type="match status" value="1"/>
</dbReference>
<feature type="domain" description="Cell envelope-related transcriptional attenuator" evidence="2">
    <location>
        <begin position="82"/>
        <end position="228"/>
    </location>
</feature>
<evidence type="ECO:0000256" key="1">
    <source>
        <dbReference type="ARBA" id="ARBA00006068"/>
    </source>
</evidence>
<dbReference type="InterPro" id="IPR050922">
    <property type="entry name" value="LytR/CpsA/Psr_CW_biosynth"/>
</dbReference>
<dbReference type="KEGG" id="spoa:EQM13_14630"/>
<proteinExistence type="inferred from homology"/>
<protein>
    <submittedName>
        <fullName evidence="3">LytR family transcriptional regulator</fullName>
    </submittedName>
</protein>
<dbReference type="NCBIfam" id="TIGR00350">
    <property type="entry name" value="lytR_cpsA_psr"/>
    <property type="match status" value="1"/>
</dbReference>
<dbReference type="Pfam" id="PF03816">
    <property type="entry name" value="LytR_cpsA_psr"/>
    <property type="match status" value="1"/>
</dbReference>
<comment type="similarity">
    <text evidence="1">Belongs to the LytR/CpsA/Psr (LCP) family.</text>
</comment>
<dbReference type="Gene3D" id="3.40.630.190">
    <property type="entry name" value="LCP protein"/>
    <property type="match status" value="1"/>
</dbReference>
<dbReference type="AlphaFoldDB" id="A0A410QFW1"/>
<keyword evidence="4" id="KW-1185">Reference proteome</keyword>
<dbReference type="EMBL" id="CP035282">
    <property type="protein sequence ID" value="QAT62714.1"/>
    <property type="molecule type" value="Genomic_DNA"/>
</dbReference>
<evidence type="ECO:0000313" key="4">
    <source>
        <dbReference type="Proteomes" id="UP000287969"/>
    </source>
</evidence>
<accession>A0A410QFW1</accession>
<gene>
    <name evidence="3" type="ORF">EQM13_14630</name>
</gene>
<dbReference type="Proteomes" id="UP000287969">
    <property type="component" value="Chromosome"/>
</dbReference>
<sequence length="311" mass="36025">MKKKFWTAFLISLVCFSIIFTIAGKYLSDNNIVDFSQEDDSEDEFKDEILFLFMGIDANGGIEKIKENRNKEGDRYIETGNRTDTMMLCKFNFKTGETNILSIPRDTRVRIRGRKNEYKINAAYSYGGPYLAVDTVKDFLNVDLKYYVTVDYLAVKEIVDAIGGIKIDVPQDMKHNDIPSLRINIKKGFQTLNGDKAIEFLRYRGYKEADIGRIKAQQMFIKEFIKQVLKPKNIIKLPKMINAYFDYIDTNIPLNSMVKAVTNANKLNMENVKTETIPGDGKKIGKEDFWIYDENKTKELTDEMFEDFLIK</sequence>
<dbReference type="OrthoDB" id="305468at2"/>
<name>A0A410QFW1_9FIRM</name>
<organism evidence="3 4">
    <name type="scientific">Acidilutibacter cellobiosedens</name>
    <dbReference type="NCBI Taxonomy" id="2507161"/>
    <lineage>
        <taxon>Bacteria</taxon>
        <taxon>Bacillati</taxon>
        <taxon>Bacillota</taxon>
        <taxon>Tissierellia</taxon>
        <taxon>Tissierellales</taxon>
        <taxon>Acidilutibacteraceae</taxon>
        <taxon>Acidilutibacter</taxon>
    </lineage>
</organism>
<dbReference type="PANTHER" id="PTHR33392:SF6">
    <property type="entry name" value="POLYISOPRENYL-TEICHOIC ACID--PEPTIDOGLYCAN TEICHOIC ACID TRANSFERASE TAGU"/>
    <property type="match status" value="1"/>
</dbReference>
<evidence type="ECO:0000259" key="2">
    <source>
        <dbReference type="Pfam" id="PF03816"/>
    </source>
</evidence>
<dbReference type="InterPro" id="IPR004474">
    <property type="entry name" value="LytR_CpsA_psr"/>
</dbReference>
<reference evidence="4" key="1">
    <citation type="submission" date="2019-01" db="EMBL/GenBank/DDBJ databases">
        <title>Draft genomes of a novel of Sporanaerobacter strains.</title>
        <authorList>
            <person name="Ma S."/>
        </authorList>
    </citation>
    <scope>NUCLEOTIDE SEQUENCE [LARGE SCALE GENOMIC DNA]</scope>
    <source>
        <strain evidence="4">NJN-17</strain>
    </source>
</reference>
<dbReference type="RefSeq" id="WP_128753071.1">
    <property type="nucleotide sequence ID" value="NZ_CP035282.1"/>
</dbReference>